<dbReference type="Proteomes" id="UP001234495">
    <property type="component" value="Unassembled WGS sequence"/>
</dbReference>
<sequence length="179" mass="20745">MQKNYKYALLIIDMINDFQFQHGPILAKRSLDISESILCLKQKMKERGYPIIYVNDHYQLWQADFQKIAKKCKNSLSERIIHKMYPNHDDYFLIKPNYSAFFETSLNSLLLSLDIRTLIITGIAGNICVQFTANDAYMRGFDIIIPANCCASNSEEDNLYALQTMKNLLKADITRSENI</sequence>
<protein>
    <submittedName>
        <fullName evidence="4">Nicotinamidase-related amidase</fullName>
    </submittedName>
</protein>
<reference evidence="4 5" key="1">
    <citation type="submission" date="2023-07" db="EMBL/GenBank/DDBJ databases">
        <title>Genomic Encyclopedia of Type Strains, Phase IV (KMG-IV): sequencing the most valuable type-strain genomes for metagenomic binning, comparative biology and taxonomic classification.</title>
        <authorList>
            <person name="Goeker M."/>
        </authorList>
    </citation>
    <scope>NUCLEOTIDE SEQUENCE [LARGE SCALE GENOMIC DNA]</scope>
    <source>
        <strain evidence="4 5">DSM 29005</strain>
    </source>
</reference>
<name>A0ABT9ZMT8_9BACI</name>
<keyword evidence="5" id="KW-1185">Reference proteome</keyword>
<dbReference type="PANTHER" id="PTHR43540">
    <property type="entry name" value="PEROXYUREIDOACRYLATE/UREIDOACRYLATE AMIDOHYDROLASE-RELATED"/>
    <property type="match status" value="1"/>
</dbReference>
<dbReference type="CDD" id="cd00431">
    <property type="entry name" value="cysteine_hydrolases"/>
    <property type="match status" value="1"/>
</dbReference>
<evidence type="ECO:0000259" key="3">
    <source>
        <dbReference type="Pfam" id="PF00857"/>
    </source>
</evidence>
<dbReference type="SUPFAM" id="SSF52499">
    <property type="entry name" value="Isochorismatase-like hydrolases"/>
    <property type="match status" value="1"/>
</dbReference>
<dbReference type="EMBL" id="JAUSUD010000046">
    <property type="protein sequence ID" value="MDQ0233564.1"/>
    <property type="molecule type" value="Genomic_DNA"/>
</dbReference>
<accession>A0ABT9ZMT8</accession>
<gene>
    <name evidence="4" type="ORF">J2S19_004911</name>
</gene>
<dbReference type="PANTHER" id="PTHR43540:SF6">
    <property type="entry name" value="ISOCHORISMATASE-LIKE DOMAIN-CONTAINING PROTEIN"/>
    <property type="match status" value="1"/>
</dbReference>
<evidence type="ECO:0000256" key="1">
    <source>
        <dbReference type="ARBA" id="ARBA00006336"/>
    </source>
</evidence>
<proteinExistence type="inferred from homology"/>
<dbReference type="Pfam" id="PF00857">
    <property type="entry name" value="Isochorismatase"/>
    <property type="match status" value="1"/>
</dbReference>
<keyword evidence="2" id="KW-0378">Hydrolase</keyword>
<feature type="domain" description="Isochorismatase-like" evidence="3">
    <location>
        <begin position="8"/>
        <end position="169"/>
    </location>
</feature>
<comment type="similarity">
    <text evidence="1">Belongs to the isochorismatase family.</text>
</comment>
<evidence type="ECO:0000256" key="2">
    <source>
        <dbReference type="ARBA" id="ARBA00022801"/>
    </source>
</evidence>
<evidence type="ECO:0000313" key="4">
    <source>
        <dbReference type="EMBL" id="MDQ0233564.1"/>
    </source>
</evidence>
<comment type="caution">
    <text evidence="4">The sequence shown here is derived from an EMBL/GenBank/DDBJ whole genome shotgun (WGS) entry which is preliminary data.</text>
</comment>
<dbReference type="RefSeq" id="WP_307347087.1">
    <property type="nucleotide sequence ID" value="NZ_JAUSUD010000046.1"/>
</dbReference>
<evidence type="ECO:0000313" key="5">
    <source>
        <dbReference type="Proteomes" id="UP001234495"/>
    </source>
</evidence>
<dbReference type="InterPro" id="IPR050272">
    <property type="entry name" value="Isochorismatase-like_hydrls"/>
</dbReference>
<dbReference type="Gene3D" id="3.40.50.850">
    <property type="entry name" value="Isochorismatase-like"/>
    <property type="match status" value="1"/>
</dbReference>
<organism evidence="4 5">
    <name type="scientific">Metabacillus malikii</name>
    <dbReference type="NCBI Taxonomy" id="1504265"/>
    <lineage>
        <taxon>Bacteria</taxon>
        <taxon>Bacillati</taxon>
        <taxon>Bacillota</taxon>
        <taxon>Bacilli</taxon>
        <taxon>Bacillales</taxon>
        <taxon>Bacillaceae</taxon>
        <taxon>Metabacillus</taxon>
    </lineage>
</organism>
<dbReference type="InterPro" id="IPR000868">
    <property type="entry name" value="Isochorismatase-like_dom"/>
</dbReference>
<dbReference type="InterPro" id="IPR036380">
    <property type="entry name" value="Isochorismatase-like_sf"/>
</dbReference>